<feature type="chain" id="PRO_5011328167" description="Endoglucanase" evidence="7">
    <location>
        <begin position="41"/>
        <end position="768"/>
    </location>
</feature>
<comment type="catalytic activity">
    <reaction evidence="7">
        <text>Endohydrolysis of (1-&gt;4)-beta-D-glucosidic linkages in cellulose, lichenin and cereal beta-D-glucans.</text>
        <dbReference type="EC" id="3.2.1.4"/>
    </reaction>
</comment>
<dbReference type="InterPro" id="IPR003305">
    <property type="entry name" value="CenC_carb-bd"/>
</dbReference>
<evidence type="ECO:0000259" key="10">
    <source>
        <dbReference type="Pfam" id="PF02927"/>
    </source>
</evidence>
<dbReference type="InterPro" id="IPR006311">
    <property type="entry name" value="TAT_signal"/>
</dbReference>
<evidence type="ECO:0000256" key="6">
    <source>
        <dbReference type="PROSITE-ProRule" id="PRU10060"/>
    </source>
</evidence>
<dbReference type="AlphaFoldDB" id="A0A1I6QQA9"/>
<protein>
    <recommendedName>
        <fullName evidence="7">Endoglucanase</fullName>
        <ecNumber evidence="7">3.2.1.4</ecNumber>
    </recommendedName>
</protein>
<keyword evidence="7" id="KW-0732">Signal</keyword>
<feature type="domain" description="Glycoside hydrolase family 9" evidence="8">
    <location>
        <begin position="291"/>
        <end position="759"/>
    </location>
</feature>
<dbReference type="InterPro" id="IPR012341">
    <property type="entry name" value="6hp_glycosidase-like_sf"/>
</dbReference>
<proteinExistence type="inferred from homology"/>
<dbReference type="EMBL" id="FPAB01000002">
    <property type="protein sequence ID" value="SFS54643.1"/>
    <property type="molecule type" value="Genomic_DNA"/>
</dbReference>
<evidence type="ECO:0000259" key="9">
    <source>
        <dbReference type="Pfam" id="PF02018"/>
    </source>
</evidence>
<evidence type="ECO:0000256" key="4">
    <source>
        <dbReference type="ARBA" id="ARBA00023295"/>
    </source>
</evidence>
<evidence type="ECO:0000313" key="11">
    <source>
        <dbReference type="EMBL" id="SFS54643.1"/>
    </source>
</evidence>
<organism evidence="11 12">
    <name type="scientific">Streptomyces harbinensis</name>
    <dbReference type="NCBI Taxonomy" id="1176198"/>
    <lineage>
        <taxon>Bacteria</taxon>
        <taxon>Bacillati</taxon>
        <taxon>Actinomycetota</taxon>
        <taxon>Actinomycetes</taxon>
        <taxon>Kitasatosporales</taxon>
        <taxon>Streptomycetaceae</taxon>
        <taxon>Streptomyces</taxon>
    </lineage>
</organism>
<evidence type="ECO:0000256" key="5">
    <source>
        <dbReference type="ARBA" id="ARBA00023326"/>
    </source>
</evidence>
<dbReference type="GO" id="GO:0030245">
    <property type="term" value="P:cellulose catabolic process"/>
    <property type="evidence" value="ECO:0007669"/>
    <property type="project" value="UniProtKB-KW"/>
</dbReference>
<dbReference type="GO" id="GO:0008810">
    <property type="term" value="F:cellulase activity"/>
    <property type="evidence" value="ECO:0007669"/>
    <property type="project" value="UniProtKB-EC"/>
</dbReference>
<evidence type="ECO:0000313" key="12">
    <source>
        <dbReference type="Proteomes" id="UP000198873"/>
    </source>
</evidence>
<dbReference type="Gene3D" id="2.60.120.260">
    <property type="entry name" value="Galactose-binding domain-like"/>
    <property type="match status" value="1"/>
</dbReference>
<dbReference type="InterPro" id="IPR008928">
    <property type="entry name" value="6-hairpin_glycosidase_sf"/>
</dbReference>
<dbReference type="PROSITE" id="PS51318">
    <property type="entry name" value="TAT"/>
    <property type="match status" value="1"/>
</dbReference>
<dbReference type="SUPFAM" id="SSF48208">
    <property type="entry name" value="Six-hairpin glycosidases"/>
    <property type="match status" value="1"/>
</dbReference>
<dbReference type="InterPro" id="IPR033126">
    <property type="entry name" value="Glyco_hydro_9_Asp/Glu_AS"/>
</dbReference>
<evidence type="ECO:0000259" key="8">
    <source>
        <dbReference type="Pfam" id="PF00759"/>
    </source>
</evidence>
<keyword evidence="3 6" id="KW-0119">Carbohydrate metabolism</keyword>
<dbReference type="Pfam" id="PF02018">
    <property type="entry name" value="CBM_4_9"/>
    <property type="match status" value="1"/>
</dbReference>
<feature type="domain" description="CBM-cenC" evidence="9">
    <location>
        <begin position="48"/>
        <end position="170"/>
    </location>
</feature>
<dbReference type="InterPro" id="IPR001701">
    <property type="entry name" value="Glyco_hydro_9"/>
</dbReference>
<dbReference type="SUPFAM" id="SSF49785">
    <property type="entry name" value="Galactose-binding domain-like"/>
    <property type="match status" value="1"/>
</dbReference>
<gene>
    <name evidence="11" type="ORF">SAMN05444716_102192</name>
</gene>
<evidence type="ECO:0000256" key="7">
    <source>
        <dbReference type="RuleBase" id="RU361166"/>
    </source>
</evidence>
<dbReference type="InterPro" id="IPR004197">
    <property type="entry name" value="Cellulase_Ig-like"/>
</dbReference>
<evidence type="ECO:0000256" key="3">
    <source>
        <dbReference type="ARBA" id="ARBA00023277"/>
    </source>
</evidence>
<dbReference type="CDD" id="cd02850">
    <property type="entry name" value="E_set_Cellulase_N"/>
    <property type="match status" value="1"/>
</dbReference>
<dbReference type="STRING" id="1176198.SAMN05444716_102192"/>
<accession>A0A1I6QQA9</accession>
<dbReference type="InterPro" id="IPR013783">
    <property type="entry name" value="Ig-like_fold"/>
</dbReference>
<keyword evidence="4 6" id="KW-0326">Glycosidase</keyword>
<reference evidence="12" key="1">
    <citation type="submission" date="2016-10" db="EMBL/GenBank/DDBJ databases">
        <authorList>
            <person name="Varghese N."/>
            <person name="Submissions S."/>
        </authorList>
    </citation>
    <scope>NUCLEOTIDE SEQUENCE [LARGE SCALE GENOMIC DNA]</scope>
    <source>
        <strain evidence="12">CGMCC 4.7047</strain>
    </source>
</reference>
<feature type="active site" evidence="6">
    <location>
        <position position="747"/>
    </location>
</feature>
<keyword evidence="12" id="KW-1185">Reference proteome</keyword>
<keyword evidence="7" id="KW-0136">Cellulose degradation</keyword>
<dbReference type="Gene3D" id="1.50.10.10">
    <property type="match status" value="1"/>
</dbReference>
<keyword evidence="2 6" id="KW-0378">Hydrolase</keyword>
<dbReference type="Pfam" id="PF02927">
    <property type="entry name" value="CelD_N"/>
    <property type="match status" value="1"/>
</dbReference>
<feature type="domain" description="Cellulase Ig-like" evidence="10">
    <location>
        <begin position="198"/>
        <end position="280"/>
    </location>
</feature>
<dbReference type="PROSITE" id="PS00698">
    <property type="entry name" value="GH9_3"/>
    <property type="match status" value="1"/>
</dbReference>
<keyword evidence="5 6" id="KW-0624">Polysaccharide degradation</keyword>
<dbReference type="PANTHER" id="PTHR22298">
    <property type="entry name" value="ENDO-1,4-BETA-GLUCANASE"/>
    <property type="match status" value="1"/>
</dbReference>
<evidence type="ECO:0000256" key="1">
    <source>
        <dbReference type="ARBA" id="ARBA00007072"/>
    </source>
</evidence>
<dbReference type="InterPro" id="IPR014756">
    <property type="entry name" value="Ig_E-set"/>
</dbReference>
<sequence length="768" mass="81147">MSSAPPGRHRRRRLPAAGAVTAVTALLAGSLVAFTSTATAGTDEEAPELIVNGDFADGTDPWWWTEDSPAAIVDGRLCAEVPGGTINAWDAIVGQDGLPLAEGESYTLSYTATASAPVTIRTNVQLAEEPWTTELAAVDPIGTGPDPEPISHIFTAGADYTAAQLAFQIGGYADPYTFCLENVSLRGGAEPPVYEPDTGSPVRVNQVGYLTEGPKQGTVVSDSTTPLTWSLRGADGTELATGSTTPAGVDDSSAQHVHTFDLGEFATEGEGYTVAVDGEVSEPFAIGDDLYSSLRTDALAYFYHNRSGIEIEAQYVGAQYARPAGHLNEGANQGDYDVPCRPGQCDYRLDAHGGWYDAGDHGKYVVNGGISVAQLLSSYERTLTAEGADGDALGDGSLAIPEQGNGVPDILDEARWQLEFLLRMQVPAGEPLAGMAHHKLHDRQWTGLPLRPDQDPQPRELAPPSTAATLNLAAAAAQCARLYTPYDAEFAQRCATAAETAWDAAVANPERYASPDDGQGGGAYSDDDVRDEFYWAAAELFLTTGEDGYRQALLGSELHGDTEAVFPPGGLSWQSTAGLGALSLATVPSALPAAERDALRAQVLEAADGFVADSAASAYGVPFPADSGYVWGSNSQILNNMVVLGTAHDLSGDDRYRDAVLRGFDYLLGANPLNLSYVTGYGERYAQNQHHRFWAAQLNPALPHPPPGSVAGGPNQELQDPIAEEKLAGCAPAMCYIDHIESYATNEVTINWNAPLAWVASYADDLTG</sequence>
<dbReference type="Proteomes" id="UP000198873">
    <property type="component" value="Unassembled WGS sequence"/>
</dbReference>
<feature type="active site" evidence="6">
    <location>
        <position position="738"/>
    </location>
</feature>
<dbReference type="Gene3D" id="2.60.40.10">
    <property type="entry name" value="Immunoglobulins"/>
    <property type="match status" value="1"/>
</dbReference>
<dbReference type="InterPro" id="IPR008979">
    <property type="entry name" value="Galactose-bd-like_sf"/>
</dbReference>
<name>A0A1I6QQA9_9ACTN</name>
<dbReference type="EC" id="3.2.1.4" evidence="7"/>
<evidence type="ECO:0000256" key="2">
    <source>
        <dbReference type="ARBA" id="ARBA00022801"/>
    </source>
</evidence>
<dbReference type="Pfam" id="PF00759">
    <property type="entry name" value="Glyco_hydro_9"/>
    <property type="match status" value="1"/>
</dbReference>
<comment type="similarity">
    <text evidence="1 6 7">Belongs to the glycosyl hydrolase 9 (cellulase E) family.</text>
</comment>
<feature type="signal peptide" evidence="7">
    <location>
        <begin position="1"/>
        <end position="40"/>
    </location>
</feature>
<dbReference type="SUPFAM" id="SSF81296">
    <property type="entry name" value="E set domains"/>
    <property type="match status" value="1"/>
</dbReference>